<organism evidence="5 6">
    <name type="scientific">Nitrosospira lacus</name>
    <dbReference type="NCBI Taxonomy" id="1288494"/>
    <lineage>
        <taxon>Bacteria</taxon>
        <taxon>Pseudomonadati</taxon>
        <taxon>Pseudomonadota</taxon>
        <taxon>Betaproteobacteria</taxon>
        <taxon>Nitrosomonadales</taxon>
        <taxon>Nitrosomonadaceae</taxon>
        <taxon>Nitrosospira</taxon>
    </lineage>
</organism>
<dbReference type="AlphaFoldDB" id="A0A1W6ST10"/>
<dbReference type="Gene3D" id="3.40.50.300">
    <property type="entry name" value="P-loop containing nucleotide triphosphate hydrolases"/>
    <property type="match status" value="1"/>
</dbReference>
<dbReference type="CDD" id="cd18793">
    <property type="entry name" value="SF2_C_SNF"/>
    <property type="match status" value="1"/>
</dbReference>
<dbReference type="GO" id="GO:0031297">
    <property type="term" value="P:replication fork processing"/>
    <property type="evidence" value="ECO:0007669"/>
    <property type="project" value="TreeGrafter"/>
</dbReference>
<dbReference type="PROSITE" id="PS51192">
    <property type="entry name" value="HELICASE_ATP_BIND_1"/>
    <property type="match status" value="1"/>
</dbReference>
<dbReference type="InterPro" id="IPR049730">
    <property type="entry name" value="SNF2/RAD54-like_C"/>
</dbReference>
<dbReference type="GO" id="GO:0016787">
    <property type="term" value="F:hydrolase activity"/>
    <property type="evidence" value="ECO:0007669"/>
    <property type="project" value="UniProtKB-KW"/>
</dbReference>
<evidence type="ECO:0000313" key="5">
    <source>
        <dbReference type="EMBL" id="ARO88919.1"/>
    </source>
</evidence>
<feature type="domain" description="Helicase ATP-binding" evidence="3">
    <location>
        <begin position="260"/>
        <end position="430"/>
    </location>
</feature>
<dbReference type="SUPFAM" id="SSF56024">
    <property type="entry name" value="Phospholipase D/nuclease"/>
    <property type="match status" value="1"/>
</dbReference>
<keyword evidence="6" id="KW-1185">Reference proteome</keyword>
<feature type="coiled-coil region" evidence="2">
    <location>
        <begin position="600"/>
        <end position="627"/>
    </location>
</feature>
<dbReference type="PANTHER" id="PTHR45766">
    <property type="entry name" value="DNA ANNEALING HELICASE AND ENDONUCLEASE ZRANB3 FAMILY MEMBER"/>
    <property type="match status" value="1"/>
</dbReference>
<keyword evidence="2" id="KW-0175">Coiled coil</keyword>
<dbReference type="GO" id="GO:0004386">
    <property type="term" value="F:helicase activity"/>
    <property type="evidence" value="ECO:0007669"/>
    <property type="project" value="UniProtKB-KW"/>
</dbReference>
<proteinExistence type="predicted"/>
<dbReference type="Proteomes" id="UP000012179">
    <property type="component" value="Chromosome"/>
</dbReference>
<dbReference type="Pfam" id="PF13091">
    <property type="entry name" value="PLDc_2"/>
    <property type="match status" value="1"/>
</dbReference>
<dbReference type="InterPro" id="IPR025202">
    <property type="entry name" value="PLD-like_dom"/>
</dbReference>
<dbReference type="InterPro" id="IPR038718">
    <property type="entry name" value="SNF2-like_sf"/>
</dbReference>
<dbReference type="SUPFAM" id="SSF52540">
    <property type="entry name" value="P-loop containing nucleoside triphosphate hydrolases"/>
    <property type="match status" value="1"/>
</dbReference>
<dbReference type="Pfam" id="PF00271">
    <property type="entry name" value="Helicase_C"/>
    <property type="match status" value="1"/>
</dbReference>
<dbReference type="Pfam" id="PF00176">
    <property type="entry name" value="SNF2-rel_dom"/>
    <property type="match status" value="1"/>
</dbReference>
<gene>
    <name evidence="5" type="ORF">EBAPG3_014720</name>
</gene>
<reference evidence="5 6" key="1">
    <citation type="journal article" date="2015" name="Int. J. Syst. Evol. Microbiol.">
        <title>Nitrosospira lacus sp. nov., a psychrotolerant, ammonia-oxidizing bacterium from sandy lake sediment.</title>
        <authorList>
            <person name="Urakawa H."/>
            <person name="Garcia J.C."/>
            <person name="Nielsen J.L."/>
            <person name="Le V.Q."/>
            <person name="Kozlowski J.A."/>
            <person name="Stein L.Y."/>
            <person name="Lim C.K."/>
            <person name="Pommerening-Roser A."/>
            <person name="Martens-Habbena W."/>
            <person name="Stahl D.A."/>
            <person name="Klotz M.G."/>
        </authorList>
    </citation>
    <scope>NUCLEOTIDE SEQUENCE [LARGE SCALE GENOMIC DNA]</scope>
    <source>
        <strain evidence="5 6">APG3</strain>
    </source>
</reference>
<keyword evidence="5" id="KW-0547">Nucleotide-binding</keyword>
<dbReference type="PANTHER" id="PTHR45766:SF6">
    <property type="entry name" value="SWI_SNF-RELATED MATRIX-ASSOCIATED ACTIN-DEPENDENT REGULATOR OF CHROMATIN SUBFAMILY A-LIKE PROTEIN 1"/>
    <property type="match status" value="1"/>
</dbReference>
<protein>
    <submittedName>
        <fullName evidence="5">ATP-dependent helicase</fullName>
    </submittedName>
</protein>
<keyword evidence="5" id="KW-0067">ATP-binding</keyword>
<evidence type="ECO:0000256" key="1">
    <source>
        <dbReference type="ARBA" id="ARBA00022801"/>
    </source>
</evidence>
<feature type="domain" description="Helicase C-terminal" evidence="4">
    <location>
        <begin position="708"/>
        <end position="903"/>
    </location>
</feature>
<dbReference type="EMBL" id="CP021106">
    <property type="protein sequence ID" value="ARO88919.1"/>
    <property type="molecule type" value="Genomic_DNA"/>
</dbReference>
<accession>A0A1W6ST10</accession>
<dbReference type="KEGG" id="nlc:EBAPG3_014720"/>
<dbReference type="Gene3D" id="3.40.50.10810">
    <property type="entry name" value="Tandem AAA-ATPase domain"/>
    <property type="match status" value="1"/>
</dbReference>
<dbReference type="RefSeq" id="WP_004174306.1">
    <property type="nucleotide sequence ID" value="NZ_CP021106.3"/>
</dbReference>
<name>A0A1W6ST10_9PROT</name>
<dbReference type="SMART" id="SM00487">
    <property type="entry name" value="DEXDc"/>
    <property type="match status" value="1"/>
</dbReference>
<dbReference type="InterPro" id="IPR027417">
    <property type="entry name" value="P-loop_NTPase"/>
</dbReference>
<evidence type="ECO:0000259" key="3">
    <source>
        <dbReference type="PROSITE" id="PS51192"/>
    </source>
</evidence>
<evidence type="ECO:0000256" key="2">
    <source>
        <dbReference type="SAM" id="Coils"/>
    </source>
</evidence>
<keyword evidence="1" id="KW-0378">Hydrolase</keyword>
<dbReference type="PROSITE" id="PS51194">
    <property type="entry name" value="HELICASE_CTER"/>
    <property type="match status" value="1"/>
</dbReference>
<dbReference type="GO" id="GO:0005524">
    <property type="term" value="F:ATP binding"/>
    <property type="evidence" value="ECO:0007669"/>
    <property type="project" value="InterPro"/>
</dbReference>
<dbReference type="InterPro" id="IPR001650">
    <property type="entry name" value="Helicase_C-like"/>
</dbReference>
<evidence type="ECO:0000259" key="4">
    <source>
        <dbReference type="PROSITE" id="PS51194"/>
    </source>
</evidence>
<dbReference type="InterPro" id="IPR000330">
    <property type="entry name" value="SNF2_N"/>
</dbReference>
<sequence>MTIKTIANSHGIRDNHGRGKVADFLVEKISDNSVLSVVSAYFTIYAYEALANQLDRVQTVRFLFGEPRFIATLDPEKTDKKFFKIEDEGLELSNRLQQKEIARRCANWIKAKVEIRSIRQANLLHGKLYHIHDGHREHAILGSSNFTRRGLGLSATPNIELNLIVDSDRDRADLKAWFDDVWADAKLVADVKDEVLRYLAQLYVDHAPEFIYFKTLFHVFERFLSEQADDARLFEQTAIVDTEIWKTLFDFQKDGVKGAIHKINSHNGCVLADSVGLGKTYSALAVIKYFELRNHRVLVLCPKKLRDNWTVYLAQNNSDLNPFLRDRFAYTVLSHTDLSRESGKVDGVDLATLNWGNFDLIVIDESHNFRNNVKGKRDEDGKVVRKSRYERLMEDIIQTGVKTKVMLLSATPVNNDLKDLRNQIYFVTEGHDAVFSQSLGIRSIKDTLSTAQRTFMEWAKRAGEKDAKELMDRLPAGFFTLLDELTIARSRKHIKRYYRASLAVIGQFPRRAKPQSIYADIDTKHRFPTYDRLNQEIGKYKLSLFKPSEYVLPQFKHLYTGESVIKNFSQEKREDFLIGMMKVNFLKRLESSVRSFAITMDRTVRKLEDLEARIGKFRELRDAKAQELQPELFVMEAEEDEELREAFEVGTLKYRLEHMDVDRWLADLTSDKQQLSMLAESADGVAPERDAKLAELKKIIEHKVRHPSINNLGDENRKIIVFCAFADTAAYLYEEIEGWARNRLGVHIALVSGGAKPNRTTFGQADFTQILTNFSPRAKQRAKMKSMPQDREIDILIATDCISEGQNLHDCDLLVNYDIHWNPVRIIQRFGRIDRIGSENKEIQLINFWPTPDLNKYINLKNRVEARMALVDIAATAEDNILEAEDLRELIQEDLRYRDKQLLRLKDEVLDLEDFNESVALNEFTLDDFRMELASYIEANREKLEQAPFGLYAVVPPHTDHQTIKPGAIYCLKQRIDASGNEAVNPLQPYFLVYIRDDGEVRYNFTSPKQILEIFRAVGQGKTEPYAQLCELFDSKTKNGEDMSQYSSLLDRAVTAIAAQFERKNAGNLFSGRGGKLTDASKQVKSAGDFDLITWLVIKSTEKAPTDA</sequence>
<dbReference type="SMART" id="SM00490">
    <property type="entry name" value="HELICc"/>
    <property type="match status" value="1"/>
</dbReference>
<dbReference type="InterPro" id="IPR014001">
    <property type="entry name" value="Helicase_ATP-bd"/>
</dbReference>
<dbReference type="Gene3D" id="3.30.870.10">
    <property type="entry name" value="Endonuclease Chain A"/>
    <property type="match status" value="1"/>
</dbReference>
<dbReference type="eggNOG" id="COG0553">
    <property type="taxonomic scope" value="Bacteria"/>
</dbReference>
<dbReference type="GO" id="GO:0006281">
    <property type="term" value="P:DNA repair"/>
    <property type="evidence" value="ECO:0007669"/>
    <property type="project" value="TreeGrafter"/>
</dbReference>
<dbReference type="OrthoDB" id="9814088at2"/>
<keyword evidence="5" id="KW-0347">Helicase</keyword>
<evidence type="ECO:0000313" key="6">
    <source>
        <dbReference type="Proteomes" id="UP000012179"/>
    </source>
</evidence>